<dbReference type="HOGENOM" id="CLU_012117_2_0_9"/>
<dbReference type="GO" id="GO:0005524">
    <property type="term" value="F:ATP binding"/>
    <property type="evidence" value="ECO:0007669"/>
    <property type="project" value="UniProtKB-KW"/>
</dbReference>
<dbReference type="GO" id="GO:0016818">
    <property type="term" value="F:hydrolase activity, acting on acid anhydrides, in phosphorus-containing anhydrides"/>
    <property type="evidence" value="ECO:0007669"/>
    <property type="project" value="InterPro"/>
</dbReference>
<protein>
    <submittedName>
        <fullName evidence="6">Helicase c2</fullName>
    </submittedName>
</protein>
<feature type="domain" description="Helicase ATP-binding" evidence="5">
    <location>
        <begin position="30"/>
        <end position="308"/>
    </location>
</feature>
<keyword evidence="1" id="KW-0547">Nucleotide-binding</keyword>
<evidence type="ECO:0000313" key="6">
    <source>
        <dbReference type="EMBL" id="ABR49888.1"/>
    </source>
</evidence>
<evidence type="ECO:0000259" key="5">
    <source>
        <dbReference type="PROSITE" id="PS51193"/>
    </source>
</evidence>
<keyword evidence="7" id="KW-1185">Reference proteome</keyword>
<evidence type="ECO:0000256" key="3">
    <source>
        <dbReference type="ARBA" id="ARBA00022840"/>
    </source>
</evidence>
<dbReference type="eggNOG" id="COG1199">
    <property type="taxonomic scope" value="Bacteria"/>
</dbReference>
<dbReference type="InterPro" id="IPR006555">
    <property type="entry name" value="ATP-dep_Helicase_C"/>
</dbReference>
<sequence length="657" mass="74260">MSERLKALFHYDKKEEFPVKLAEWIGEVFYDILPEHGYEVREEQIFTAFQLADAVCNKKVHLAEAGLGTGKTFAYLLTAIAYARFSGKPVVIACASTALQEQLAGPKGDIQTLSDILGLEIDARMAKDPRQYICDARVDESRGLFTEKSNAMSNEINQWLAKTNRGERSEMPLVPDRVWKQIGWDESMSCDMCSSRGFCKLVKAREHYRPARDLIIADHEVFFDDLWTRDEQIDGGKSPILPSYSAVIFDEGHKVMLPAAMRAGKQIIKEDIDNIILSLEEIQGARDSLISIAVDLEQTSSDFFIKLNRCVIADEPSDRLALRVDDKLFKAADTFYKDLDRLLFEIQVEQELYTESLPASLLHTYETQIERSMMALDRFCRNKSRDVITWVDQMDGSFWVVPRELSKMLDIHLFQKGLPVVFTSATLSNEGDFSYFTRTLGLKKTSCSTVESPFDIEEQVVVHLPQPSSNSHEDIGFSLGIEGLVSLLKLNGGGALVLTSSLDEVRKIRKGFKDYQLPFEVLWEDKGERGYLVRKFREEVSSVLIGTSFWEGIDIPGEALSLVVVWQLPFPSLDPLIEVQREEAKKEGLDPKVTVDYPEMGLKLKQGCGRLIRTKDDRGAIVIMESIIGEPWEEVVMGALPPGAKIRAVEDRLSNRE</sequence>
<evidence type="ECO:0000256" key="2">
    <source>
        <dbReference type="ARBA" id="ARBA00022801"/>
    </source>
</evidence>
<accession>A6TUM0</accession>
<dbReference type="Proteomes" id="UP000001572">
    <property type="component" value="Chromosome"/>
</dbReference>
<evidence type="ECO:0000256" key="4">
    <source>
        <dbReference type="ARBA" id="ARBA00038058"/>
    </source>
</evidence>
<reference evidence="7" key="1">
    <citation type="journal article" date="2016" name="Genome Announc.">
        <title>Complete genome sequence of Alkaliphilus metalliredigens strain QYMF, an alkaliphilic and metal-reducing bacterium isolated from borax-contaminated leachate ponds.</title>
        <authorList>
            <person name="Hwang C."/>
            <person name="Copeland A."/>
            <person name="Lucas S."/>
            <person name="Lapidus A."/>
            <person name="Barry K."/>
            <person name="Detter J.C."/>
            <person name="Glavina Del Rio T."/>
            <person name="Hammon N."/>
            <person name="Israni S."/>
            <person name="Dalin E."/>
            <person name="Tice H."/>
            <person name="Pitluck S."/>
            <person name="Chertkov O."/>
            <person name="Brettin T."/>
            <person name="Bruce D."/>
            <person name="Han C."/>
            <person name="Schmutz J."/>
            <person name="Larimer F."/>
            <person name="Land M.L."/>
            <person name="Hauser L."/>
            <person name="Kyrpides N."/>
            <person name="Mikhailova N."/>
            <person name="Ye Q."/>
            <person name="Zhou J."/>
            <person name="Richardson P."/>
            <person name="Fields M.W."/>
        </authorList>
    </citation>
    <scope>NUCLEOTIDE SEQUENCE [LARGE SCALE GENOMIC DNA]</scope>
    <source>
        <strain evidence="7">QYMF</strain>
    </source>
</reference>
<dbReference type="EMBL" id="CP000724">
    <property type="protein sequence ID" value="ABR49888.1"/>
    <property type="molecule type" value="Genomic_DNA"/>
</dbReference>
<dbReference type="PROSITE" id="PS51193">
    <property type="entry name" value="HELICASE_ATP_BIND_2"/>
    <property type="match status" value="1"/>
</dbReference>
<dbReference type="InterPro" id="IPR027417">
    <property type="entry name" value="P-loop_NTPase"/>
</dbReference>
<dbReference type="SMART" id="SM00491">
    <property type="entry name" value="HELICc2"/>
    <property type="match status" value="1"/>
</dbReference>
<proteinExistence type="inferred from homology"/>
<gene>
    <name evidence="6" type="ordered locus">Amet_3769</name>
</gene>
<dbReference type="PANTHER" id="PTHR11472">
    <property type="entry name" value="DNA REPAIR DEAD HELICASE RAD3/XP-D SUBFAMILY MEMBER"/>
    <property type="match status" value="1"/>
</dbReference>
<evidence type="ECO:0000256" key="1">
    <source>
        <dbReference type="ARBA" id="ARBA00022741"/>
    </source>
</evidence>
<dbReference type="AlphaFoldDB" id="A6TUM0"/>
<dbReference type="GO" id="GO:0003676">
    <property type="term" value="F:nucleic acid binding"/>
    <property type="evidence" value="ECO:0007669"/>
    <property type="project" value="InterPro"/>
</dbReference>
<keyword evidence="2" id="KW-0378">Hydrolase</keyword>
<dbReference type="SUPFAM" id="SSF52540">
    <property type="entry name" value="P-loop containing nucleoside triphosphate hydrolases"/>
    <property type="match status" value="1"/>
</dbReference>
<dbReference type="PANTHER" id="PTHR11472:SF57">
    <property type="entry name" value="ATP-DEPENDENT HELICASE YPVA-RELATED"/>
    <property type="match status" value="1"/>
</dbReference>
<dbReference type="RefSeq" id="WP_012064848.1">
    <property type="nucleotide sequence ID" value="NC_009633.1"/>
</dbReference>
<dbReference type="OrthoDB" id="9803913at2"/>
<dbReference type="Pfam" id="PF13307">
    <property type="entry name" value="Helicase_C_2"/>
    <property type="match status" value="1"/>
</dbReference>
<dbReference type="STRING" id="293826.Amet_3769"/>
<comment type="similarity">
    <text evidence="4">Belongs to the helicase family. DinG subfamily.</text>
</comment>
<keyword evidence="3" id="KW-0067">ATP-binding</keyword>
<dbReference type="InterPro" id="IPR014013">
    <property type="entry name" value="Helic_SF1/SF2_ATP-bd_DinG/Rad3"/>
</dbReference>
<organism evidence="6 7">
    <name type="scientific">Alkaliphilus metalliredigens (strain QYMF)</name>
    <dbReference type="NCBI Taxonomy" id="293826"/>
    <lineage>
        <taxon>Bacteria</taxon>
        <taxon>Bacillati</taxon>
        <taxon>Bacillota</taxon>
        <taxon>Clostridia</taxon>
        <taxon>Peptostreptococcales</taxon>
        <taxon>Natronincolaceae</taxon>
        <taxon>Alkaliphilus</taxon>
    </lineage>
</organism>
<dbReference type="GO" id="GO:0006139">
    <property type="term" value="P:nucleobase-containing compound metabolic process"/>
    <property type="evidence" value="ECO:0007669"/>
    <property type="project" value="InterPro"/>
</dbReference>
<name>A6TUM0_ALKMQ</name>
<dbReference type="InterPro" id="IPR045028">
    <property type="entry name" value="DinG/Rad3-like"/>
</dbReference>
<dbReference type="Gene3D" id="3.40.50.300">
    <property type="entry name" value="P-loop containing nucleotide triphosphate hydrolases"/>
    <property type="match status" value="2"/>
</dbReference>
<dbReference type="KEGG" id="amt:Amet_3769"/>
<dbReference type="GO" id="GO:0003678">
    <property type="term" value="F:DNA helicase activity"/>
    <property type="evidence" value="ECO:0007669"/>
    <property type="project" value="TreeGrafter"/>
</dbReference>
<evidence type="ECO:0000313" key="7">
    <source>
        <dbReference type="Proteomes" id="UP000001572"/>
    </source>
</evidence>
<keyword evidence="6" id="KW-0347">Helicase</keyword>